<dbReference type="EMBL" id="JACEZU010000002">
    <property type="protein sequence ID" value="MBA5686532.1"/>
    <property type="molecule type" value="Genomic_DNA"/>
</dbReference>
<sequence>MNKLLFIMLAGFASASFAAQPATPAAATPHMDTVAYKQMMDKAARDYKTARAQCDEQSGNAKDVCVQQAKAARAHTESDAVVQYKNDKSSVRKAEIAVADAEYDLAKAKCADMTGTEKRSCLNTAKSAQTAAIADAKAEKHAADVAQTGEDCNTMTGAAKTSCLARTKSEMAGNTVADSVITTKVKAELLREPNLKSLDVHVETNQGVVSLSGFVPSQTEVDKAVEVARNVKGVTQVQSALRVDKNPDRK</sequence>
<keyword evidence="4" id="KW-0574">Periplasm</keyword>
<evidence type="ECO:0000256" key="2">
    <source>
        <dbReference type="ARBA" id="ARBA00022729"/>
    </source>
</evidence>
<dbReference type="InterPro" id="IPR007055">
    <property type="entry name" value="BON_dom"/>
</dbReference>
<dbReference type="InterPro" id="IPR051686">
    <property type="entry name" value="Lipoprotein_DolP"/>
</dbReference>
<feature type="chain" id="PRO_5030601520" description="Osmotically-inducible protein Y" evidence="6">
    <location>
        <begin position="19"/>
        <end position="250"/>
    </location>
</feature>
<dbReference type="PROSITE" id="PS50914">
    <property type="entry name" value="BON"/>
    <property type="match status" value="1"/>
</dbReference>
<evidence type="ECO:0000259" key="7">
    <source>
        <dbReference type="PROSITE" id="PS50914"/>
    </source>
</evidence>
<dbReference type="InterPro" id="IPR014004">
    <property type="entry name" value="Transpt-assoc_nodulatn_dom_bac"/>
</dbReference>
<evidence type="ECO:0000256" key="4">
    <source>
        <dbReference type="ARBA" id="ARBA00022764"/>
    </source>
</evidence>
<keyword evidence="3" id="KW-0677">Repeat</keyword>
<comment type="caution">
    <text evidence="8">The sequence shown here is derived from an EMBL/GenBank/DDBJ whole genome shotgun (WGS) entry which is preliminary data.</text>
</comment>
<dbReference type="Gene3D" id="3.30.1340.30">
    <property type="match status" value="1"/>
</dbReference>
<protein>
    <recommendedName>
        <fullName evidence="5">Osmotically-inducible protein Y</fullName>
    </recommendedName>
</protein>
<accession>A0A7W2F7H7</accession>
<dbReference type="AlphaFoldDB" id="A0A7W2F7H7"/>
<gene>
    <name evidence="8" type="ORF">H3H39_05635</name>
</gene>
<keyword evidence="2 6" id="KW-0732">Signal</keyword>
<dbReference type="SMART" id="SM00749">
    <property type="entry name" value="BON"/>
    <property type="match status" value="1"/>
</dbReference>
<evidence type="ECO:0000313" key="8">
    <source>
        <dbReference type="EMBL" id="MBA5686532.1"/>
    </source>
</evidence>
<evidence type="ECO:0000256" key="1">
    <source>
        <dbReference type="ARBA" id="ARBA00004418"/>
    </source>
</evidence>
<evidence type="ECO:0000256" key="6">
    <source>
        <dbReference type="SAM" id="SignalP"/>
    </source>
</evidence>
<comment type="subcellular location">
    <subcellularLocation>
        <location evidence="1">Periplasm</location>
    </subcellularLocation>
</comment>
<evidence type="ECO:0000313" key="9">
    <source>
        <dbReference type="Proteomes" id="UP000573499"/>
    </source>
</evidence>
<reference evidence="8 9" key="1">
    <citation type="submission" date="2020-07" db="EMBL/GenBank/DDBJ databases">
        <title>Novel species isolated from subtropical streams in China.</title>
        <authorList>
            <person name="Lu H."/>
        </authorList>
    </citation>
    <scope>NUCLEOTIDE SEQUENCE [LARGE SCALE GENOMIC DNA]</scope>
    <source>
        <strain evidence="8 9">LX47W</strain>
    </source>
</reference>
<feature type="signal peptide" evidence="6">
    <location>
        <begin position="1"/>
        <end position="18"/>
    </location>
</feature>
<evidence type="ECO:0000256" key="5">
    <source>
        <dbReference type="ARBA" id="ARBA00070588"/>
    </source>
</evidence>
<dbReference type="FunFam" id="3.30.1340.30:FF:000001">
    <property type="entry name" value="Molecular chaperone OsmY"/>
    <property type="match status" value="1"/>
</dbReference>
<dbReference type="PANTHER" id="PTHR34606">
    <property type="entry name" value="BON DOMAIN-CONTAINING PROTEIN"/>
    <property type="match status" value="1"/>
</dbReference>
<proteinExistence type="predicted"/>
<dbReference type="Proteomes" id="UP000573499">
    <property type="component" value="Unassembled WGS sequence"/>
</dbReference>
<dbReference type="GO" id="GO:0042597">
    <property type="term" value="C:periplasmic space"/>
    <property type="evidence" value="ECO:0007669"/>
    <property type="project" value="UniProtKB-SubCell"/>
</dbReference>
<name>A0A7W2F7H7_9BURK</name>
<dbReference type="RefSeq" id="WP_182152348.1">
    <property type="nucleotide sequence ID" value="NZ_JACEZU010000002.1"/>
</dbReference>
<feature type="domain" description="BON" evidence="7">
    <location>
        <begin position="177"/>
        <end position="245"/>
    </location>
</feature>
<organism evidence="8 9">
    <name type="scientific">Rugamonas apoptosis</name>
    <dbReference type="NCBI Taxonomy" id="2758570"/>
    <lineage>
        <taxon>Bacteria</taxon>
        <taxon>Pseudomonadati</taxon>
        <taxon>Pseudomonadota</taxon>
        <taxon>Betaproteobacteria</taxon>
        <taxon>Burkholderiales</taxon>
        <taxon>Oxalobacteraceae</taxon>
        <taxon>Telluria group</taxon>
        <taxon>Rugamonas</taxon>
    </lineage>
</organism>
<keyword evidence="9" id="KW-1185">Reference proteome</keyword>
<dbReference type="PANTHER" id="PTHR34606:SF16">
    <property type="entry name" value="BON DOMAIN-CONTAINING PROTEIN"/>
    <property type="match status" value="1"/>
</dbReference>
<evidence type="ECO:0000256" key="3">
    <source>
        <dbReference type="ARBA" id="ARBA00022737"/>
    </source>
</evidence>
<dbReference type="Pfam" id="PF04972">
    <property type="entry name" value="BON"/>
    <property type="match status" value="1"/>
</dbReference>